<dbReference type="InterPro" id="IPR006680">
    <property type="entry name" value="Amidohydro-rel"/>
</dbReference>
<dbReference type="RefSeq" id="WP_021282725.1">
    <property type="nucleotide sequence ID" value="NZ_JAGGLL010000003.1"/>
</dbReference>
<dbReference type="Gene3D" id="3.20.20.140">
    <property type="entry name" value="Metal-dependent hydrolases"/>
    <property type="match status" value="1"/>
</dbReference>
<dbReference type="InterPro" id="IPR010229">
    <property type="entry name" value="Pept_M38_dipep"/>
</dbReference>
<dbReference type="PANTHER" id="PTHR11647:SF1">
    <property type="entry name" value="COLLAPSIN RESPONSE MEDIATOR PROTEIN"/>
    <property type="match status" value="1"/>
</dbReference>
<comment type="subcellular location">
    <subcellularLocation>
        <location evidence="1">Cytoplasm</location>
    </subcellularLocation>
</comment>
<gene>
    <name evidence="3" type="ORF">J2Z44_000612</name>
</gene>
<accession>A0ABS4JZ76</accession>
<dbReference type="InterPro" id="IPR050378">
    <property type="entry name" value="Metallo-dep_Hydrolases_sf"/>
</dbReference>
<comment type="similarity">
    <text evidence="1">Belongs to the peptidase M38 family.</text>
</comment>
<keyword evidence="1 3" id="KW-0378">Hydrolase</keyword>
<comment type="cofactor">
    <cofactor evidence="1">
        <name>Zn(2+)</name>
        <dbReference type="ChEBI" id="CHEBI:29105"/>
    </cofactor>
    <text evidence="1">Binds 2 Zn(2+) ions per subunit.</text>
</comment>
<comment type="PTM">
    <text evidence="1">Carboxylation allows a single lysine to coordinate two zinc ions.</text>
</comment>
<comment type="function">
    <text evidence="1">Catalyzes the hydrolytic cleavage of a subset of L-isoaspartyl (L-beta-aspartyl) dipeptides. Used to degrade proteins damaged by L-isoaspartyl residues formation.</text>
</comment>
<keyword evidence="1" id="KW-0482">Metalloprotease</keyword>
<name>A0ABS4JZ76_9CLOT</name>
<dbReference type="Gene3D" id="2.30.40.10">
    <property type="entry name" value="Urease, subunit C, domain 1"/>
    <property type="match status" value="1"/>
</dbReference>
<dbReference type="Proteomes" id="UP001519308">
    <property type="component" value="Unassembled WGS sequence"/>
</dbReference>
<dbReference type="InterPro" id="IPR032466">
    <property type="entry name" value="Metal_Hydrolase"/>
</dbReference>
<dbReference type="SUPFAM" id="SSF51556">
    <property type="entry name" value="Metallo-dependent hydrolases"/>
    <property type="match status" value="1"/>
</dbReference>
<dbReference type="NCBIfam" id="TIGR01975">
    <property type="entry name" value="isoAsp_dipep"/>
    <property type="match status" value="1"/>
</dbReference>
<comment type="caution">
    <text evidence="3">The sequence shown here is derived from an EMBL/GenBank/DDBJ whole genome shotgun (WGS) entry which is preliminary data.</text>
</comment>
<keyword evidence="1" id="KW-0645">Protease</keyword>
<evidence type="ECO:0000313" key="3">
    <source>
        <dbReference type="EMBL" id="MBP2020828.1"/>
    </source>
</evidence>
<keyword evidence="4" id="KW-1185">Reference proteome</keyword>
<sequence length="390" mass="42535">MLKLIKNGILYSPEYKGKCDILVCDDKISYIQEEIIIENLNVEVEVIDAEDKLIFPGFIDSHVHILGGGGEGSFKTRTPELTLTTATTAGVTTIVGCLGTDSVTRDMKSLIAKAKGLKEEGLSCYLYTGSYEVPLKTLMSIREDIMLIDEIIGVGEVAISDHRSSAPTVTEVSKIAADARVAGMLSGKAGIVNVHIGDGKEQLKILNEVCETTEIPITQFIPTHINRNKRLFEEGIRYAKKGGLVDLTTSTTNQFLEQGEMKCSKGLKIMLDNGVKEENITFTSDGQGSLPAFDSSGKFSKLQIGTSKSLYKEVIDAIKIENIPIEVALKVITSNPADNLKLDNKGRIEFGRDADIVIVNKETLEVETVIAMGKVMVRNKEAIIKGTFEK</sequence>
<keyword evidence="1" id="KW-0862">Zinc</keyword>
<feature type="domain" description="Amidohydrolase-related" evidence="2">
    <location>
        <begin position="54"/>
        <end position="375"/>
    </location>
</feature>
<protein>
    <recommendedName>
        <fullName evidence="1">Isoaspartyl dipeptidase</fullName>
        <ecNumber evidence="1">3.4.19.-</ecNumber>
    </recommendedName>
</protein>
<proteinExistence type="inferred from homology"/>
<dbReference type="PIRSF" id="PIRSF001238">
    <property type="entry name" value="IadA"/>
    <property type="match status" value="1"/>
</dbReference>
<dbReference type="EC" id="3.4.19.-" evidence="1"/>
<dbReference type="Pfam" id="PF01979">
    <property type="entry name" value="Amidohydro_1"/>
    <property type="match status" value="1"/>
</dbReference>
<organism evidence="3 4">
    <name type="scientific">Clostridium punense</name>
    <dbReference type="NCBI Taxonomy" id="1054297"/>
    <lineage>
        <taxon>Bacteria</taxon>
        <taxon>Bacillati</taxon>
        <taxon>Bacillota</taxon>
        <taxon>Clostridia</taxon>
        <taxon>Eubacteriales</taxon>
        <taxon>Clostridiaceae</taxon>
        <taxon>Clostridium</taxon>
    </lineage>
</organism>
<dbReference type="InterPro" id="IPR011059">
    <property type="entry name" value="Metal-dep_hydrolase_composite"/>
</dbReference>
<reference evidence="3 4" key="1">
    <citation type="submission" date="2021-03" db="EMBL/GenBank/DDBJ databases">
        <title>Genomic Encyclopedia of Type Strains, Phase IV (KMG-IV): sequencing the most valuable type-strain genomes for metagenomic binning, comparative biology and taxonomic classification.</title>
        <authorList>
            <person name="Goeker M."/>
        </authorList>
    </citation>
    <scope>NUCLEOTIDE SEQUENCE [LARGE SCALE GENOMIC DNA]</scope>
    <source>
        <strain evidence="3 4">DSM 28650</strain>
    </source>
</reference>
<evidence type="ECO:0000313" key="4">
    <source>
        <dbReference type="Proteomes" id="UP001519308"/>
    </source>
</evidence>
<dbReference type="EMBL" id="JAGGLL010000003">
    <property type="protein sequence ID" value="MBP2020828.1"/>
    <property type="molecule type" value="Genomic_DNA"/>
</dbReference>
<dbReference type="PANTHER" id="PTHR11647">
    <property type="entry name" value="HYDRANTOINASE/DIHYDROPYRIMIDINASE FAMILY MEMBER"/>
    <property type="match status" value="1"/>
</dbReference>
<evidence type="ECO:0000256" key="1">
    <source>
        <dbReference type="PIRNR" id="PIRNR001238"/>
    </source>
</evidence>
<dbReference type="GO" id="GO:0016787">
    <property type="term" value="F:hydrolase activity"/>
    <property type="evidence" value="ECO:0007669"/>
    <property type="project" value="UniProtKB-KW"/>
</dbReference>
<keyword evidence="1" id="KW-0479">Metal-binding</keyword>
<evidence type="ECO:0000259" key="2">
    <source>
        <dbReference type="Pfam" id="PF01979"/>
    </source>
</evidence>
<dbReference type="SUPFAM" id="SSF51338">
    <property type="entry name" value="Composite domain of metallo-dependent hydrolases"/>
    <property type="match status" value="1"/>
</dbReference>